<comment type="caution">
    <text evidence="2">The sequence shown here is derived from an EMBL/GenBank/DDBJ whole genome shotgun (WGS) entry which is preliminary data.</text>
</comment>
<organism evidence="2">
    <name type="scientific">marine sediment metagenome</name>
    <dbReference type="NCBI Taxonomy" id="412755"/>
    <lineage>
        <taxon>unclassified sequences</taxon>
        <taxon>metagenomes</taxon>
        <taxon>ecological metagenomes</taxon>
    </lineage>
</organism>
<feature type="transmembrane region" description="Helical" evidence="1">
    <location>
        <begin position="90"/>
        <end position="114"/>
    </location>
</feature>
<keyword evidence="1" id="KW-0812">Transmembrane</keyword>
<name>X1TN78_9ZZZZ</name>
<proteinExistence type="predicted"/>
<evidence type="ECO:0000256" key="1">
    <source>
        <dbReference type="SAM" id="Phobius"/>
    </source>
</evidence>
<keyword evidence="1" id="KW-0472">Membrane</keyword>
<gene>
    <name evidence="2" type="ORF">S12H4_52294</name>
</gene>
<dbReference type="AlphaFoldDB" id="X1TN78"/>
<keyword evidence="1" id="KW-1133">Transmembrane helix</keyword>
<protein>
    <submittedName>
        <fullName evidence="2">Uncharacterized protein</fullName>
    </submittedName>
</protein>
<sequence>MHAVILGILIIQESVDVRYYSYWAVLHYLCFLKTLGYTKGNWEEELTQEWGDYVVGSGGSEKFKKEWEEQAIKVKEEKDKIKKAKGKGKVALRYFLCVLGSKTSPIFAIIGFTLPLHKLPLGSLPLHVLR</sequence>
<evidence type="ECO:0000313" key="2">
    <source>
        <dbReference type="EMBL" id="GAJ06808.1"/>
    </source>
</evidence>
<dbReference type="EMBL" id="BARW01033161">
    <property type="protein sequence ID" value="GAJ06808.1"/>
    <property type="molecule type" value="Genomic_DNA"/>
</dbReference>
<accession>X1TN78</accession>
<reference evidence="2" key="1">
    <citation type="journal article" date="2014" name="Front. Microbiol.">
        <title>High frequency of phylogenetically diverse reductive dehalogenase-homologous genes in deep subseafloor sedimentary metagenomes.</title>
        <authorList>
            <person name="Kawai M."/>
            <person name="Futagami T."/>
            <person name="Toyoda A."/>
            <person name="Takaki Y."/>
            <person name="Nishi S."/>
            <person name="Hori S."/>
            <person name="Arai W."/>
            <person name="Tsubouchi T."/>
            <person name="Morono Y."/>
            <person name="Uchiyama I."/>
            <person name="Ito T."/>
            <person name="Fujiyama A."/>
            <person name="Inagaki F."/>
            <person name="Takami H."/>
        </authorList>
    </citation>
    <scope>NUCLEOTIDE SEQUENCE</scope>
    <source>
        <strain evidence="2">Expedition CK06-06</strain>
    </source>
</reference>